<feature type="transmembrane region" description="Helical" evidence="1">
    <location>
        <begin position="9"/>
        <end position="25"/>
    </location>
</feature>
<gene>
    <name evidence="2" type="ORF">LHA_1068</name>
</gene>
<reference evidence="3" key="1">
    <citation type="submission" date="2014-09" db="EMBL/GenBank/DDBJ databases">
        <authorList>
            <person name="Gomez-Valero L."/>
        </authorList>
    </citation>
    <scope>NUCLEOTIDE SEQUENCE [LARGE SCALE GENOMIC DNA]</scope>
    <source>
        <strain evidence="3">ATCC35250</strain>
    </source>
</reference>
<feature type="transmembrane region" description="Helical" evidence="1">
    <location>
        <begin position="132"/>
        <end position="151"/>
    </location>
</feature>
<organism evidence="2 3">
    <name type="scientific">Legionella hackeliae</name>
    <dbReference type="NCBI Taxonomy" id="449"/>
    <lineage>
        <taxon>Bacteria</taxon>
        <taxon>Pseudomonadati</taxon>
        <taxon>Pseudomonadota</taxon>
        <taxon>Gammaproteobacteria</taxon>
        <taxon>Legionellales</taxon>
        <taxon>Legionellaceae</taxon>
        <taxon>Legionella</taxon>
    </lineage>
</organism>
<name>A0A0A8USV4_LEGHA</name>
<feature type="transmembrane region" description="Helical" evidence="1">
    <location>
        <begin position="104"/>
        <end position="125"/>
    </location>
</feature>
<accession>A0A0A8USV4</accession>
<protein>
    <submittedName>
        <fullName evidence="2">Uncharacterized protein</fullName>
    </submittedName>
</protein>
<sequence>MYFKILNRYSWLILLAYLGATFSMQLDSHKFSFEAFLFGLSLILIMVYWSEYAAPSEKVDESKIDKIEVFLRDLFLISYSLMLGDILSLLFQYDNSDMRGWWTFFLYFSFLCNVVFAFAFSLIASMMRNHKMYTIIFSCILLTVFTFSKFWPLYKSVLFLGEINTFLVIMCSLIGMHLLIAIVFKLTEIIFPKLLK</sequence>
<dbReference type="HOGENOM" id="CLU_1388713_0_0_6"/>
<evidence type="ECO:0000256" key="1">
    <source>
        <dbReference type="SAM" id="Phobius"/>
    </source>
</evidence>
<keyword evidence="1" id="KW-0812">Transmembrane</keyword>
<evidence type="ECO:0000313" key="2">
    <source>
        <dbReference type="EMBL" id="CEK10127.1"/>
    </source>
</evidence>
<feature type="transmembrane region" description="Helical" evidence="1">
    <location>
        <begin position="163"/>
        <end position="186"/>
    </location>
</feature>
<keyword evidence="3" id="KW-1185">Reference proteome</keyword>
<feature type="transmembrane region" description="Helical" evidence="1">
    <location>
        <begin position="31"/>
        <end position="49"/>
    </location>
</feature>
<dbReference type="PATRIC" id="fig|449.7.peg.586"/>
<proteinExistence type="predicted"/>
<evidence type="ECO:0000313" key="3">
    <source>
        <dbReference type="Proteomes" id="UP000032803"/>
    </source>
</evidence>
<dbReference type="KEGG" id="lha:LHA_1068"/>
<keyword evidence="1" id="KW-0472">Membrane</keyword>
<keyword evidence="1" id="KW-1133">Transmembrane helix</keyword>
<dbReference type="AlphaFoldDB" id="A0A0A8USV4"/>
<feature type="transmembrane region" description="Helical" evidence="1">
    <location>
        <begin position="70"/>
        <end position="92"/>
    </location>
</feature>
<dbReference type="Proteomes" id="UP000032803">
    <property type="component" value="Chromosome I"/>
</dbReference>
<dbReference type="EMBL" id="LN681225">
    <property type="protein sequence ID" value="CEK10127.1"/>
    <property type="molecule type" value="Genomic_DNA"/>
</dbReference>